<dbReference type="Gene3D" id="1.10.510.10">
    <property type="entry name" value="Transferase(Phosphotransferase) domain 1"/>
    <property type="match status" value="1"/>
</dbReference>
<feature type="compositionally biased region" description="Low complexity" evidence="8">
    <location>
        <begin position="1029"/>
        <end position="1042"/>
    </location>
</feature>
<organism evidence="10 11">
    <name type="scientific">Anopheles atroparvus</name>
    <name type="common">European mosquito</name>
    <dbReference type="NCBI Taxonomy" id="41427"/>
    <lineage>
        <taxon>Eukaryota</taxon>
        <taxon>Metazoa</taxon>
        <taxon>Ecdysozoa</taxon>
        <taxon>Arthropoda</taxon>
        <taxon>Hexapoda</taxon>
        <taxon>Insecta</taxon>
        <taxon>Pterygota</taxon>
        <taxon>Neoptera</taxon>
        <taxon>Endopterygota</taxon>
        <taxon>Diptera</taxon>
        <taxon>Nematocera</taxon>
        <taxon>Culicoidea</taxon>
        <taxon>Culicidae</taxon>
        <taxon>Anophelinae</taxon>
        <taxon>Anopheles</taxon>
    </lineage>
</organism>
<feature type="compositionally biased region" description="Low complexity" evidence="8">
    <location>
        <begin position="1002"/>
        <end position="1015"/>
    </location>
</feature>
<feature type="compositionally biased region" description="Low complexity" evidence="8">
    <location>
        <begin position="1132"/>
        <end position="1159"/>
    </location>
</feature>
<feature type="domain" description="Protein kinase" evidence="9">
    <location>
        <begin position="1644"/>
        <end position="1958"/>
    </location>
</feature>
<name>A0AAG5DBZ2_ANOAO</name>
<keyword evidence="4" id="KW-0418">Kinase</keyword>
<feature type="region of interest" description="Disordered" evidence="8">
    <location>
        <begin position="1504"/>
        <end position="1523"/>
    </location>
</feature>
<feature type="compositionally biased region" description="Low complexity" evidence="8">
    <location>
        <begin position="566"/>
        <end position="591"/>
    </location>
</feature>
<feature type="compositionally biased region" description="Low complexity" evidence="8">
    <location>
        <begin position="693"/>
        <end position="702"/>
    </location>
</feature>
<dbReference type="InterPro" id="IPR000719">
    <property type="entry name" value="Prot_kinase_dom"/>
</dbReference>
<feature type="binding site" evidence="7">
    <location>
        <position position="1673"/>
    </location>
    <ligand>
        <name>ATP</name>
        <dbReference type="ChEBI" id="CHEBI:30616"/>
    </ligand>
</feature>
<evidence type="ECO:0000256" key="2">
    <source>
        <dbReference type="ARBA" id="ARBA00022679"/>
    </source>
</evidence>
<feature type="compositionally biased region" description="Gly residues" evidence="8">
    <location>
        <begin position="1357"/>
        <end position="1371"/>
    </location>
</feature>
<sequence length="1991" mass="218238">MPSGTAAVPCTSNSATFGNSAGASTSKNFSVNNIAGPVVGQQVVPVLCGQQPAGASDAPRFEATSFNAKSDYVSICIEQPADSEEQDGGANVQVSLPQQQVSAQSNQDQNGGLRTAESSLVQGVVRPQRSGADESVEQLVCQVDPSIFFCSETIPAPAGLGATSASFQAIAPPPTLSHGVAQQTDQSRPGWSRSESNNKQQKPKRKPRKQQQQKELQKLLQQQPPNQQQLHDQEVRHRHFQQQLQQQHLVQQQHQVQQYQQFLQYQHLRYQLQQQQLQQQGQPHQLQEQQIHLQAVEQSELQKLLQQHPQQLQQQLLEQHLQEQQLRHHQLFLLQQLQHQQLQQLSQQPQLQQQQPTQQQQPRSLEQHLQYLEEKKNLQQEQQQQQQVLPAPSTSTTVPAVPSTTAPTSTASGGSTASTMEANIRHEPRQQHQQHPHQQFQPHQTASVAPQQVEDMYSADIEFMSNYVKNLPDYGGAASAPLPPPPSAALPPVSTNYRQHYVNDPYYQYYDSVAGVHRFYPLFKSNSYHAYPRAGMGFGVEEQPVLPIDYSRYAVAAPVCSPPVVPATTPSSSMATQQHQQQRSSSRSQAAGPSTYGAPAAAQRYQDPRIGMVPTTSEQQQQLQRSSTSSGAPIQQEMLDLRKNRTVVLQRPSSRSAGYQYQEPQGMIPATTSATASSMACGDLQRSTVRPHAAPSTSTSASGLTKGRSESHSTGESASGSASSSSFASSAGNGRGYGIPTLSQQMRQYKREQQLQAAAMAAKQQQSTMSRFWQETTASRPTGPPVKTGWDYDRIMARTKKDVQNSINEYKKNVTSSLYGGGGGGGGSGGSGPSSSGSGSGTDTASGESVGGPEPPGPSPFRLRKNYSYSHLDKHVRDHLTEEEFYRLVQESESTPIYWDPHHSCQPWHYGSAGGSGGGAAVGGPNLAGTSHGGIFVGMPLCKSFSSDAMGLHALPPTPSVAPSAPSPLSALQQLLAYQTQQQQQQQPLGCPAYPPPPMPMPMNQQQQRHQQNPPSTAASSYGGHAQQSPSSSTISMSGEPSAGRPQLAKQTRGGFAGSAGVREGAIATPQQPPPPPPSSIADNISMANRLISQNNNLLLQKSASFRKQHPFSAASLSQSAARPDPAPAPAPLAKSSSALAALPGASGVGQPPIRVQQPPSQPPPPPPPPRANGGVVVEPPASPSGSSRLNPDAKHFTPTNRQASAVTRSNSGTFYVSRSGRIEPLPQVAGTGGGPSSSGATTSNCLFSSSVHVVPTFIQKGIVLSKSATQIVTYGEPAQTRETSSQQDDNNEEEEEEATIVPGPSDDDDDDDEPDEEDEEEEEEEEEEEVEVIVEEDNDHHQQHREHDKDDDHSRGGGGGLGGGGVGGGASNMSDMRRGGEGEQQHHQNQQHPNRVGDGLQHKRLPLKSVGSYAYQETTDLSRSEMDGGNGNAVGRYSATPTMYPKSFDHYLLPAVGSGASSHVSSRAIARHQHQLRLLPEQQQSKPAPPPRIYTSKSSIFLATGSGRDRGDADPSGTGLDPEQYRLLLLSDGEEEDGQLDEEDPEEDEQEEEQEEEEEEEDEEDGLEGATALGYRKQTNGRRPTNKQLVSYGGDVINSNASDENQLAEDQCTPNDVEKQPSIRDDADGHLIYQNGDVLQNRYKILDTLGEGTFGRVVKVRDLHMNHVMALKVIKNVDKYRAAAELEITALQKINQMDPNFKHLCVHMLDWFDFHGHTCIGFEMLGLSVFDFLKQNNYEPYPMEHVRHISYQLCFAVRFLHENRLTHTDLKPENILFIDSEYTTVTLPQKAVQVRRNKCTDIRLIDFGSATFDDEQHSAIVSTRHYRAPEVILELGWAQPCDVWSIGCIMFELYLGVTLFPTHDNREHLAMMERILGAIPYRMARKTKTKYFRYGKLDWEEKSAPGRYVREHCKPLHRCVIADKPDHLQLFDLIRKMLEYDPANRITLDKALRHPFFAKLPANQRLHEKCKNCCASPNNAERERSHSLSR</sequence>
<feature type="compositionally biased region" description="Polar residues" evidence="8">
    <location>
        <begin position="1578"/>
        <end position="1590"/>
    </location>
</feature>
<proteinExistence type="inferred from homology"/>
<feature type="region of interest" description="Disordered" evidence="8">
    <location>
        <begin position="1"/>
        <end position="22"/>
    </location>
</feature>
<feature type="compositionally biased region" description="Acidic residues" evidence="8">
    <location>
        <begin position="1306"/>
        <end position="1338"/>
    </location>
</feature>
<feature type="region of interest" description="Disordered" evidence="8">
    <location>
        <begin position="978"/>
        <end position="1058"/>
    </location>
</feature>
<dbReference type="GO" id="GO:0005634">
    <property type="term" value="C:nucleus"/>
    <property type="evidence" value="ECO:0007669"/>
    <property type="project" value="TreeGrafter"/>
</dbReference>
<evidence type="ECO:0000256" key="1">
    <source>
        <dbReference type="ARBA" id="ARBA00022527"/>
    </source>
</evidence>
<protein>
    <recommendedName>
        <fullName evidence="9">Protein kinase domain-containing protein</fullName>
    </recommendedName>
</protein>
<feature type="region of interest" description="Disordered" evidence="8">
    <location>
        <begin position="1275"/>
        <end position="1435"/>
    </location>
</feature>
<feature type="region of interest" description="Disordered" evidence="8">
    <location>
        <begin position="1535"/>
        <end position="1624"/>
    </location>
</feature>
<comment type="similarity">
    <text evidence="6">Belongs to the protein kinase superfamily. CMGC Ser/Thr protein kinase family. Lammer subfamily.</text>
</comment>
<feature type="compositionally biased region" description="Acidic residues" evidence="8">
    <location>
        <begin position="1290"/>
        <end position="1299"/>
    </location>
</feature>
<feature type="region of interest" description="Disordered" evidence="8">
    <location>
        <begin position="821"/>
        <end position="865"/>
    </location>
</feature>
<dbReference type="Gene3D" id="3.30.200.20">
    <property type="entry name" value="Phosphorylase Kinase, domain 1"/>
    <property type="match status" value="1"/>
</dbReference>
<dbReference type="Pfam" id="PF00069">
    <property type="entry name" value="Pkinase"/>
    <property type="match status" value="1"/>
</dbReference>
<dbReference type="PANTHER" id="PTHR45646">
    <property type="entry name" value="SERINE/THREONINE-PROTEIN KINASE DOA-RELATED"/>
    <property type="match status" value="1"/>
</dbReference>
<feature type="region of interest" description="Disordered" evidence="8">
    <location>
        <begin position="1110"/>
        <end position="1245"/>
    </location>
</feature>
<feature type="region of interest" description="Disordered" evidence="8">
    <location>
        <begin position="770"/>
        <end position="790"/>
    </location>
</feature>
<feature type="region of interest" description="Disordered" evidence="8">
    <location>
        <begin position="171"/>
        <end position="238"/>
    </location>
</feature>
<dbReference type="InterPro" id="IPR051175">
    <property type="entry name" value="CLK_kinases"/>
</dbReference>
<feature type="compositionally biased region" description="Polar residues" evidence="8">
    <location>
        <begin position="10"/>
        <end position="22"/>
    </location>
</feature>
<evidence type="ECO:0000313" key="10">
    <source>
        <dbReference type="EnsemblMetazoa" id="ENSAATROPP008198"/>
    </source>
</evidence>
<feature type="region of interest" description="Disordered" evidence="8">
    <location>
        <begin position="565"/>
        <end position="600"/>
    </location>
</feature>
<evidence type="ECO:0000256" key="4">
    <source>
        <dbReference type="ARBA" id="ARBA00022777"/>
    </source>
</evidence>
<feature type="compositionally biased region" description="Acidic residues" evidence="8">
    <location>
        <begin position="1535"/>
        <end position="1568"/>
    </location>
</feature>
<keyword evidence="3 7" id="KW-0547">Nucleotide-binding</keyword>
<evidence type="ECO:0000256" key="5">
    <source>
        <dbReference type="ARBA" id="ARBA00022840"/>
    </source>
</evidence>
<evidence type="ECO:0000313" key="11">
    <source>
        <dbReference type="Proteomes" id="UP000075880"/>
    </source>
</evidence>
<dbReference type="GO" id="GO:0004674">
    <property type="term" value="F:protein serine/threonine kinase activity"/>
    <property type="evidence" value="ECO:0007669"/>
    <property type="project" value="UniProtKB-KW"/>
</dbReference>
<dbReference type="CDD" id="cd14134">
    <property type="entry name" value="PKc_CLK"/>
    <property type="match status" value="1"/>
</dbReference>
<feature type="compositionally biased region" description="Low complexity" evidence="8">
    <location>
        <begin position="431"/>
        <end position="444"/>
    </location>
</feature>
<dbReference type="InterPro" id="IPR011009">
    <property type="entry name" value="Kinase-like_dom_sf"/>
</dbReference>
<feature type="region of interest" description="Disordered" evidence="8">
    <location>
        <begin position="377"/>
        <end position="449"/>
    </location>
</feature>
<dbReference type="Proteomes" id="UP000075880">
    <property type="component" value="Unassembled WGS sequence"/>
</dbReference>
<feature type="compositionally biased region" description="Polar residues" evidence="8">
    <location>
        <begin position="770"/>
        <end position="780"/>
    </location>
</feature>
<dbReference type="InterPro" id="IPR008271">
    <property type="entry name" value="Ser/Thr_kinase_AS"/>
</dbReference>
<feature type="compositionally biased region" description="Polar residues" evidence="8">
    <location>
        <begin position="180"/>
        <end position="197"/>
    </location>
</feature>
<accession>A0AAG5DBZ2</accession>
<keyword evidence="5 7" id="KW-0067">ATP-binding</keyword>
<feature type="compositionally biased region" description="Pro residues" evidence="8">
    <location>
        <begin position="1160"/>
        <end position="1171"/>
    </location>
</feature>
<feature type="region of interest" description="Disordered" evidence="8">
    <location>
        <begin position="672"/>
        <end position="740"/>
    </location>
</feature>
<dbReference type="PANTHER" id="PTHR45646:SF11">
    <property type="entry name" value="SERINE_THREONINE-PROTEIN KINASE DOA"/>
    <property type="match status" value="1"/>
</dbReference>
<evidence type="ECO:0000256" key="6">
    <source>
        <dbReference type="ARBA" id="ARBA00037966"/>
    </source>
</evidence>
<dbReference type="InterPro" id="IPR017441">
    <property type="entry name" value="Protein_kinase_ATP_BS"/>
</dbReference>
<feature type="compositionally biased region" description="Low complexity" evidence="8">
    <location>
        <begin position="218"/>
        <end position="230"/>
    </location>
</feature>
<evidence type="ECO:0000259" key="9">
    <source>
        <dbReference type="PROSITE" id="PS50011"/>
    </source>
</evidence>
<feature type="compositionally biased region" description="Basic and acidic residues" evidence="8">
    <location>
        <begin position="1376"/>
        <end position="1387"/>
    </location>
</feature>
<feature type="compositionally biased region" description="Gly residues" evidence="8">
    <location>
        <begin position="821"/>
        <end position="832"/>
    </location>
</feature>
<feature type="compositionally biased region" description="Low complexity" evidence="8">
    <location>
        <begin position="714"/>
        <end position="732"/>
    </location>
</feature>
<dbReference type="PROSITE" id="PS00108">
    <property type="entry name" value="PROTEIN_KINASE_ST"/>
    <property type="match status" value="1"/>
</dbReference>
<evidence type="ECO:0000256" key="3">
    <source>
        <dbReference type="ARBA" id="ARBA00022741"/>
    </source>
</evidence>
<reference evidence="10" key="1">
    <citation type="submission" date="2024-04" db="UniProtKB">
        <authorList>
            <consortium name="EnsemblMetazoa"/>
        </authorList>
    </citation>
    <scope>IDENTIFICATION</scope>
    <source>
        <strain evidence="10">EBRO</strain>
    </source>
</reference>
<evidence type="ECO:0000256" key="8">
    <source>
        <dbReference type="SAM" id="MobiDB-lite"/>
    </source>
</evidence>
<dbReference type="SMART" id="SM00220">
    <property type="entry name" value="S_TKc"/>
    <property type="match status" value="1"/>
</dbReference>
<dbReference type="PROSITE" id="PS50011">
    <property type="entry name" value="PROTEIN_KINASE_DOM"/>
    <property type="match status" value="1"/>
</dbReference>
<feature type="compositionally biased region" description="Low complexity" evidence="8">
    <location>
        <begin position="978"/>
        <end position="992"/>
    </location>
</feature>
<dbReference type="GO" id="GO:0005524">
    <property type="term" value="F:ATP binding"/>
    <property type="evidence" value="ECO:0007669"/>
    <property type="project" value="UniProtKB-UniRule"/>
</dbReference>
<keyword evidence="2" id="KW-0808">Transferase</keyword>
<dbReference type="PROSITE" id="PS00107">
    <property type="entry name" value="PROTEIN_KINASE_ATP"/>
    <property type="match status" value="1"/>
</dbReference>
<feature type="compositionally biased region" description="Basic residues" evidence="8">
    <location>
        <begin position="201"/>
        <end position="211"/>
    </location>
</feature>
<dbReference type="GO" id="GO:0043484">
    <property type="term" value="P:regulation of RNA splicing"/>
    <property type="evidence" value="ECO:0007669"/>
    <property type="project" value="TreeGrafter"/>
</dbReference>
<feature type="compositionally biased region" description="Low complexity" evidence="8">
    <location>
        <begin position="379"/>
        <end position="419"/>
    </location>
</feature>
<feature type="compositionally biased region" description="Basic and acidic residues" evidence="8">
    <location>
        <begin position="1339"/>
        <end position="1356"/>
    </location>
</feature>
<keyword evidence="1" id="KW-0723">Serine/threonine-protein kinase</keyword>
<evidence type="ECO:0000256" key="7">
    <source>
        <dbReference type="PROSITE-ProRule" id="PRU10141"/>
    </source>
</evidence>
<dbReference type="SUPFAM" id="SSF56112">
    <property type="entry name" value="Protein kinase-like (PK-like)"/>
    <property type="match status" value="1"/>
</dbReference>
<dbReference type="EnsemblMetazoa" id="ENSAATROPT009073">
    <property type="protein sequence ID" value="ENSAATROPP008198"/>
    <property type="gene ID" value="ENSAATROPG007373"/>
</dbReference>
<keyword evidence="11" id="KW-1185">Reference proteome</keyword>
<feature type="compositionally biased region" description="Polar residues" evidence="8">
    <location>
        <begin position="1198"/>
        <end position="1217"/>
    </location>
</feature>